<dbReference type="PANTHER" id="PTHR45460">
    <property type="entry name" value="SIMILAR TO CYSTEINE PROTEINASE"/>
    <property type="match status" value="1"/>
</dbReference>
<proteinExistence type="predicted"/>
<dbReference type="OrthoDB" id="3915838at2759"/>
<feature type="transmembrane region" description="Helical" evidence="3">
    <location>
        <begin position="1323"/>
        <end position="1345"/>
    </location>
</feature>
<evidence type="ECO:0008006" key="6">
    <source>
        <dbReference type="Google" id="ProtNLM"/>
    </source>
</evidence>
<name>A0A0L0DSE0_THETB</name>
<feature type="transmembrane region" description="Helical" evidence="3">
    <location>
        <begin position="1379"/>
        <end position="1397"/>
    </location>
</feature>
<protein>
    <recommendedName>
        <fullName evidence="6">Tyrosine-protein kinase ephrin type A/B receptor-like domain-containing protein</fullName>
    </recommendedName>
</protein>
<feature type="transmembrane region" description="Helical" evidence="3">
    <location>
        <begin position="1417"/>
        <end position="1438"/>
    </location>
</feature>
<reference evidence="4 5" key="1">
    <citation type="submission" date="2010-05" db="EMBL/GenBank/DDBJ databases">
        <title>The Genome Sequence of Thecamonas trahens ATCC 50062.</title>
        <authorList>
            <consortium name="The Broad Institute Genome Sequencing Platform"/>
            <person name="Russ C."/>
            <person name="Cuomo C."/>
            <person name="Shea T."/>
            <person name="Young S.K."/>
            <person name="Zeng Q."/>
            <person name="Koehrsen M."/>
            <person name="Haas B."/>
            <person name="Borodovsky M."/>
            <person name="Guigo R."/>
            <person name="Alvarado L."/>
            <person name="Berlin A."/>
            <person name="Bochicchio J."/>
            <person name="Borenstein D."/>
            <person name="Chapman S."/>
            <person name="Chen Z."/>
            <person name="Freedman E."/>
            <person name="Gellesch M."/>
            <person name="Goldberg J."/>
            <person name="Griggs A."/>
            <person name="Gujja S."/>
            <person name="Heilman E."/>
            <person name="Heiman D."/>
            <person name="Hepburn T."/>
            <person name="Howarth C."/>
            <person name="Jen D."/>
            <person name="Larson L."/>
            <person name="Mehta T."/>
            <person name="Park D."/>
            <person name="Pearson M."/>
            <person name="Roberts A."/>
            <person name="Saif S."/>
            <person name="Shenoy N."/>
            <person name="Sisk P."/>
            <person name="Stolte C."/>
            <person name="Sykes S."/>
            <person name="Thomson T."/>
            <person name="Walk T."/>
            <person name="White J."/>
            <person name="Yandava C."/>
            <person name="Burger G."/>
            <person name="Gray M.W."/>
            <person name="Holland P.W.H."/>
            <person name="King N."/>
            <person name="Lang F.B.F."/>
            <person name="Roger A.J."/>
            <person name="Ruiz-Trillo I."/>
            <person name="Lander E."/>
            <person name="Nusbaum C."/>
        </authorList>
    </citation>
    <scope>NUCLEOTIDE SEQUENCE [LARGE SCALE GENOMIC DNA]</scope>
    <source>
        <strain evidence="4 5">ATCC 50062</strain>
    </source>
</reference>
<dbReference type="Pfam" id="PF13517">
    <property type="entry name" value="FG-GAP_3"/>
    <property type="match status" value="4"/>
</dbReference>
<dbReference type="InterPro" id="IPR028994">
    <property type="entry name" value="Integrin_alpha_N"/>
</dbReference>
<evidence type="ECO:0000256" key="1">
    <source>
        <dbReference type="ARBA" id="ARBA00022729"/>
    </source>
</evidence>
<feature type="transmembrane region" description="Helical" evidence="3">
    <location>
        <begin position="1557"/>
        <end position="1578"/>
    </location>
</feature>
<evidence type="ECO:0000256" key="3">
    <source>
        <dbReference type="SAM" id="Phobius"/>
    </source>
</evidence>
<feature type="transmembrane region" description="Helical" evidence="3">
    <location>
        <begin position="1584"/>
        <end position="1604"/>
    </location>
</feature>
<accession>A0A0L0DSE0</accession>
<dbReference type="EMBL" id="GL349496">
    <property type="protein sequence ID" value="KNC55185.1"/>
    <property type="molecule type" value="Genomic_DNA"/>
</dbReference>
<dbReference type="RefSeq" id="XP_013753237.1">
    <property type="nucleotide sequence ID" value="XM_013897783.1"/>
</dbReference>
<feature type="transmembrane region" description="Helical" evidence="3">
    <location>
        <begin position="1616"/>
        <end position="1634"/>
    </location>
</feature>
<dbReference type="Gene3D" id="2.130.10.130">
    <property type="entry name" value="Integrin alpha, N-terminal"/>
    <property type="match status" value="1"/>
</dbReference>
<feature type="transmembrane region" description="Helical" evidence="3">
    <location>
        <begin position="1502"/>
        <end position="1528"/>
    </location>
</feature>
<keyword evidence="5" id="KW-1185">Reference proteome</keyword>
<feature type="transmembrane region" description="Helical" evidence="3">
    <location>
        <begin position="1646"/>
        <end position="1672"/>
    </location>
</feature>
<keyword evidence="1" id="KW-0732">Signal</keyword>
<dbReference type="InterPro" id="IPR011050">
    <property type="entry name" value="Pectin_lyase_fold/virulence"/>
</dbReference>
<feature type="transmembrane region" description="Helical" evidence="3">
    <location>
        <begin position="1450"/>
        <end position="1469"/>
    </location>
</feature>
<keyword evidence="3" id="KW-0812">Transmembrane</keyword>
<keyword evidence="3" id="KW-0472">Membrane</keyword>
<dbReference type="InterPro" id="IPR013517">
    <property type="entry name" value="FG-GAP"/>
</dbReference>
<dbReference type="GeneID" id="25568937"/>
<sequence>MSHVVVVLQDSLSPVSWLTPVTYSASAVQFGEMGDLSGDGHADVVAATSGGHFAWWSNNGSGVLTSKPAIAAGLGLRRLVIVDIDSDNDADLLAADYSGSAVVLATNDAGDGSSWTVSTVSVTSGVWAVVVGDFNADSLLDVAHVSSTTSGLGWAMATTPGVFGPKQSVPGPSQGKDVAATDADADGDIDLVVAAVSKLVVYLNTGSGASFSPVELYSNIDDGQFLGVFGVEVADVDGDGLFDWILSANNSGRVFWFSAAATQSAMLYPFDVGTQLVSPAVANVLTVAAGDIDNDGWEDVVSQQSTGVVNVYRNQGGTGSFANGITVMTIPDPIAGGLVLADLDQDGELDMVAASAPGSGGSIMGCWSLPVSLSCVFPFSVSLVDLPRWIEVSDVDADGFLDVLWSDVNGVHWVQNVGKEEAWNNFHLVTATGTTATNAVGDIDADGDVDVAVVSGNDVVVLGNTGNGTFAVVDTAVPPPPLSTLAANALMIADLNVDGLGDIVGCGSGGNRYVFAAVQIAPGVFGPIFGLATVVDFPGVGTDLIVTDLNSDSVPDLVVATSNLLFAHVNMYGDPTGTWSSQQLRETDPQAVYHVVNLDADGVGLRDIAYSRYNELAAHTRDVPDMLDAAAWRPTFSRVLGSDVNCRSLREPGSCVSGGDVHQLPDGKPSVVEVGHGERHRRSDRLRPPQWGAFRIGTNVSVSFAGLSAINSTGTTMLMVEGEGAELVLTHCHFATLGSTLSNGAVVSVTSGGVLVMTDSTAVDNLATIGGAVFVVSGTLRLERVHFSLNRATMGGGSVYSRDSSSIIIGCTFENGSTFSFSSFGGGIAFEGGTALIANSKFARLASGNGGCVTIYGRSFEVSVEIVDTTFVDCSARSVGGAVNIALSTSVSRFLMTRVSISNCHAAEIGGGIHIRSVQDAVLTDVTISSTSADLAGGALACEDFSSSSVSSTKVWDLSPVASGTSTSSVTMAGSGLSMTSVSAGIGGGLFLCSCTVSGPMTIIDASASAAGGAGFGCVSEPAAFPASGPPGTVSSSVGADGYGPGWATVPEKFVWIQPPSARIGSALLLAGVSIELLDGVGQRVRASEIRIGVTILDVEEDKVENIGPTAIPQAGDGSFSLVSSSLGMYGPPYDDVPLRLEVGLTDGVRSDLASTSTIAVTLTACPPGTGGGPADESPWLVCTVCGVSEVSEETSVAPCALRDPCPDSTVAVEQNRTVSCVCKDGFYSHAGRVEGEACDECPPGGLCALGSDEPVPLVGFYPVGDGTFVACRRAAGCVGGSNVAPCRRGYSGFMCNECEAGHYSDASGACVPCPEAAVSTFVSAQVIIVLVANGVAVGVGWALVRAGIRTGTATGEVKSQAQLIRAFRRLTSPASPSMVLVAFQLVGLVVDIDLAWSGATRDCAVASFHTKYALTVLLPVVFLGLVFGTLILLKVVAPKVGFFHGLDEVAVSTLADAVLFTITPLLYIPMSRATLLIFDCVRLPNGRLVLDTDPGVACFDAAWWGVAWLGLCSVVVYVVGIPLYFAYALGQHRHELFSPQVTLRLGALYRLYRRKFYWCGVGELGKRLVIVLVAVFFSGMKLLLIGTLLMVLVTSLLCVARWQPYYFPLYNSLDMRLNAAVCLVVFLGAASYAERQASPNSTMFLVSAIAAVIVLLAVSIHGIAMDVILIVRDRRATYLAANDRQRRLMAVITSELQDVEAGPDVLRDAGRFLASLDSAVAAGVSSVENTTDVGDLGEVGEVEMDGLI</sequence>
<evidence type="ECO:0000313" key="5">
    <source>
        <dbReference type="Proteomes" id="UP000054408"/>
    </source>
</evidence>
<keyword evidence="3" id="KW-1133">Transmembrane helix</keyword>
<dbReference type="SUPFAM" id="SSF69318">
    <property type="entry name" value="Integrin alpha N-terminal domain"/>
    <property type="match status" value="3"/>
</dbReference>
<dbReference type="SUPFAM" id="SSF51126">
    <property type="entry name" value="Pectin lyase-like"/>
    <property type="match status" value="1"/>
</dbReference>
<organism evidence="4 5">
    <name type="scientific">Thecamonas trahens ATCC 50062</name>
    <dbReference type="NCBI Taxonomy" id="461836"/>
    <lineage>
        <taxon>Eukaryota</taxon>
        <taxon>Apusozoa</taxon>
        <taxon>Apusomonadida</taxon>
        <taxon>Apusomonadidae</taxon>
        <taxon>Thecamonas</taxon>
    </lineage>
</organism>
<evidence type="ECO:0000313" key="4">
    <source>
        <dbReference type="EMBL" id="KNC55185.1"/>
    </source>
</evidence>
<dbReference type="Proteomes" id="UP000054408">
    <property type="component" value="Unassembled WGS sequence"/>
</dbReference>
<evidence type="ECO:0000256" key="2">
    <source>
        <dbReference type="SAM" id="MobiDB-lite"/>
    </source>
</evidence>
<feature type="region of interest" description="Disordered" evidence="2">
    <location>
        <begin position="657"/>
        <end position="685"/>
    </location>
</feature>
<dbReference type="PANTHER" id="PTHR45460:SF2">
    <property type="entry name" value="ALPHA 1,3 GLUCANASE, GH71 FAMILY (EUROFUNG)"/>
    <property type="match status" value="1"/>
</dbReference>
<gene>
    <name evidence="4" type="ORF">AMSG_10801</name>
</gene>